<keyword evidence="10" id="KW-1185">Reference proteome</keyword>
<evidence type="ECO:0000256" key="1">
    <source>
        <dbReference type="ARBA" id="ARBA00008761"/>
    </source>
</evidence>
<organism evidence="7 10">
    <name type="scientific">Eubacterium ruminantium</name>
    <dbReference type="NCBI Taxonomy" id="42322"/>
    <lineage>
        <taxon>Bacteria</taxon>
        <taxon>Bacillati</taxon>
        <taxon>Bacillota</taxon>
        <taxon>Clostridia</taxon>
        <taxon>Eubacteriales</taxon>
        <taxon>Eubacteriaceae</taxon>
        <taxon>Eubacterium</taxon>
    </lineage>
</organism>
<dbReference type="Pfam" id="PF01385">
    <property type="entry name" value="OrfB_IS605"/>
    <property type="match status" value="1"/>
</dbReference>
<evidence type="ECO:0000259" key="6">
    <source>
        <dbReference type="Pfam" id="PF07282"/>
    </source>
</evidence>
<evidence type="ECO:0000256" key="4">
    <source>
        <dbReference type="ARBA" id="ARBA00023172"/>
    </source>
</evidence>
<dbReference type="EMBL" id="FUXA01000019">
    <property type="protein sequence ID" value="SKA01582.1"/>
    <property type="molecule type" value="Genomic_DNA"/>
</dbReference>
<dbReference type="InterPro" id="IPR010095">
    <property type="entry name" value="Cas12f1-like_TNB"/>
</dbReference>
<name>A0A1T4KZ14_9FIRM</name>
<dbReference type="NCBIfam" id="TIGR01766">
    <property type="entry name" value="IS200/IS605 family accessory protein TnpB-like domain"/>
    <property type="match status" value="1"/>
</dbReference>
<sequence>MLLSHKTKVSLNNGYSNIIGHMCYAAYKLWNVGNYERMNYKELGLSEYPDWYYQKKCHKDDLWYKQLPSQTAQEVLKILDKSWKSFYVLQKTHGIENPKPPRFKQAPIVITYMQNAIVHEKDSDTIRLSLPKQLKLFMSETYGISDNYIYLKNMIFKNTDAIKQIKIYPPEGNKCDIIIIYEVEDVMPLSDNGRYLSIDLGLHNLMTCYDSTSGDTFIVGRKYLSICNYFNKEIARVQSQWSSLQNGKGVKFPKSSKHIQRIHKKKNNTINDYLHKVTRYIVSYCVKNQINTVVIGDITNIRKDNDLGNVTNQKLHSLPYAKIYIMLKYKLEMNGITLIKQNEAYTSQTSPLCESVTKESAKKNNRIKRGLYKDGDKVWNADCVGAYNILRVYLSNNSKNINLNPNEINNPYVVKVAV</sequence>
<dbReference type="EMBL" id="FUXA01000027">
    <property type="protein sequence ID" value="SKA07129.1"/>
    <property type="molecule type" value="Genomic_DNA"/>
</dbReference>
<comment type="similarity">
    <text evidence="1">In the C-terminal section; belongs to the transposase 35 family.</text>
</comment>
<reference evidence="7 10" key="1">
    <citation type="submission" date="2017-02" db="EMBL/GenBank/DDBJ databases">
        <authorList>
            <person name="Peterson S.W."/>
        </authorList>
    </citation>
    <scope>NUCLEOTIDE SEQUENCE [LARGE SCALE GENOMIC DNA]</scope>
    <source>
        <strain evidence="7 10">ATCC 17233</strain>
    </source>
</reference>
<dbReference type="EMBL" id="FUXA01000005">
    <property type="protein sequence ID" value="SJZ47692.1"/>
    <property type="molecule type" value="Genomic_DNA"/>
</dbReference>
<dbReference type="InterPro" id="IPR001959">
    <property type="entry name" value="Transposase"/>
</dbReference>
<dbReference type="Proteomes" id="UP000189857">
    <property type="component" value="Unassembled WGS sequence"/>
</dbReference>
<evidence type="ECO:0000313" key="7">
    <source>
        <dbReference type="EMBL" id="SJZ47692.1"/>
    </source>
</evidence>
<evidence type="ECO:0000313" key="10">
    <source>
        <dbReference type="Proteomes" id="UP000189857"/>
    </source>
</evidence>
<dbReference type="GO" id="GO:0006310">
    <property type="term" value="P:DNA recombination"/>
    <property type="evidence" value="ECO:0007669"/>
    <property type="project" value="UniProtKB-KW"/>
</dbReference>
<gene>
    <name evidence="7" type="ORF">SAMN02745110_00580</name>
    <name evidence="8" type="ORF">SAMN02745110_02349</name>
    <name evidence="9" type="ORF">SAMN02745110_02515</name>
</gene>
<proteinExistence type="inferred from homology"/>
<keyword evidence="4" id="KW-0233">DNA recombination</keyword>
<accession>A0A1T4KZ14</accession>
<dbReference type="NCBIfam" id="NF040570">
    <property type="entry name" value="guided_TnpB"/>
    <property type="match status" value="1"/>
</dbReference>
<protein>
    <submittedName>
        <fullName evidence="7">Transposase, IS605 OrfB family, central region</fullName>
    </submittedName>
</protein>
<dbReference type="Pfam" id="PF07282">
    <property type="entry name" value="Cas12f1-like_TNB"/>
    <property type="match status" value="1"/>
</dbReference>
<evidence type="ECO:0000313" key="8">
    <source>
        <dbReference type="EMBL" id="SKA01582.1"/>
    </source>
</evidence>
<dbReference type="AlphaFoldDB" id="A0A1T4KZ14"/>
<evidence type="ECO:0000259" key="5">
    <source>
        <dbReference type="Pfam" id="PF01385"/>
    </source>
</evidence>
<dbReference type="GO" id="GO:0032196">
    <property type="term" value="P:transposition"/>
    <property type="evidence" value="ECO:0007669"/>
    <property type="project" value="UniProtKB-KW"/>
</dbReference>
<dbReference type="GO" id="GO:0003677">
    <property type="term" value="F:DNA binding"/>
    <property type="evidence" value="ECO:0007669"/>
    <property type="project" value="UniProtKB-KW"/>
</dbReference>
<evidence type="ECO:0000256" key="2">
    <source>
        <dbReference type="ARBA" id="ARBA00022578"/>
    </source>
</evidence>
<keyword evidence="2" id="KW-0815">Transposition</keyword>
<feature type="domain" description="Cas12f1-like TNB" evidence="6">
    <location>
        <begin position="320"/>
        <end position="389"/>
    </location>
</feature>
<dbReference type="RefSeq" id="WP_173472362.1">
    <property type="nucleotide sequence ID" value="NZ_CACZYW010000006.1"/>
</dbReference>
<keyword evidence="3" id="KW-0238">DNA-binding</keyword>
<evidence type="ECO:0000256" key="3">
    <source>
        <dbReference type="ARBA" id="ARBA00023125"/>
    </source>
</evidence>
<feature type="domain" description="Probable transposase IS891/IS1136/IS1341" evidence="5">
    <location>
        <begin position="179"/>
        <end position="301"/>
    </location>
</feature>
<evidence type="ECO:0000313" key="9">
    <source>
        <dbReference type="EMBL" id="SKA07129.1"/>
    </source>
</evidence>